<dbReference type="Pfam" id="PF00072">
    <property type="entry name" value="Response_reg"/>
    <property type="match status" value="1"/>
</dbReference>
<proteinExistence type="predicted"/>
<dbReference type="PROSITE" id="PS50110">
    <property type="entry name" value="RESPONSE_REGULATORY"/>
    <property type="match status" value="1"/>
</dbReference>
<dbReference type="CDD" id="cd00156">
    <property type="entry name" value="REC"/>
    <property type="match status" value="1"/>
</dbReference>
<evidence type="ECO:0000259" key="2">
    <source>
        <dbReference type="PROSITE" id="PS50110"/>
    </source>
</evidence>
<dbReference type="RefSeq" id="WP_148781369.1">
    <property type="nucleotide sequence ID" value="NZ_VNHU01000001.1"/>
</dbReference>
<accession>A0A5S5CDC1</accession>
<feature type="modified residue" description="4-aspartylphosphate" evidence="1">
    <location>
        <position position="58"/>
    </location>
</feature>
<dbReference type="InterPro" id="IPR051271">
    <property type="entry name" value="2C-system_Tx_regulators"/>
</dbReference>
<keyword evidence="1" id="KW-0597">Phosphoprotein</keyword>
<dbReference type="Proteomes" id="UP000324376">
    <property type="component" value="Unassembled WGS sequence"/>
</dbReference>
<evidence type="ECO:0000313" key="4">
    <source>
        <dbReference type="Proteomes" id="UP000324376"/>
    </source>
</evidence>
<evidence type="ECO:0000313" key="3">
    <source>
        <dbReference type="EMBL" id="TYP77354.1"/>
    </source>
</evidence>
<dbReference type="PANTHER" id="PTHR45526:SF1">
    <property type="entry name" value="TRANSCRIPTIONAL REGULATORY PROTEIN DCUR-RELATED"/>
    <property type="match status" value="1"/>
</dbReference>
<dbReference type="GO" id="GO:0000156">
    <property type="term" value="F:phosphorelay response regulator activity"/>
    <property type="evidence" value="ECO:0007669"/>
    <property type="project" value="TreeGrafter"/>
</dbReference>
<dbReference type="SUPFAM" id="SSF52172">
    <property type="entry name" value="CheY-like"/>
    <property type="match status" value="1"/>
</dbReference>
<protein>
    <submittedName>
        <fullName evidence="3">CheY-like chemotaxis protein</fullName>
    </submittedName>
</protein>
<evidence type="ECO:0000256" key="1">
    <source>
        <dbReference type="PROSITE-ProRule" id="PRU00169"/>
    </source>
</evidence>
<dbReference type="InterPro" id="IPR011006">
    <property type="entry name" value="CheY-like_superfamily"/>
</dbReference>
<dbReference type="Gene3D" id="3.40.50.2300">
    <property type="match status" value="1"/>
</dbReference>
<gene>
    <name evidence="3" type="ORF">BD809_101508</name>
</gene>
<organism evidence="3 4">
    <name type="scientific">Aquimarina intermedia</name>
    <dbReference type="NCBI Taxonomy" id="350814"/>
    <lineage>
        <taxon>Bacteria</taxon>
        <taxon>Pseudomonadati</taxon>
        <taxon>Bacteroidota</taxon>
        <taxon>Flavobacteriia</taxon>
        <taxon>Flavobacteriales</taxon>
        <taxon>Flavobacteriaceae</taxon>
        <taxon>Aquimarina</taxon>
    </lineage>
</organism>
<name>A0A5S5CDC1_9FLAO</name>
<dbReference type="OrthoDB" id="794741at2"/>
<dbReference type="PANTHER" id="PTHR45526">
    <property type="entry name" value="TRANSCRIPTIONAL REGULATORY PROTEIN DPIA"/>
    <property type="match status" value="1"/>
</dbReference>
<dbReference type="SMART" id="SM00448">
    <property type="entry name" value="REC"/>
    <property type="match status" value="1"/>
</dbReference>
<comment type="caution">
    <text evidence="3">The sequence shown here is derived from an EMBL/GenBank/DDBJ whole genome shotgun (WGS) entry which is preliminary data.</text>
</comment>
<dbReference type="EMBL" id="VNHU01000001">
    <property type="protein sequence ID" value="TYP77354.1"/>
    <property type="molecule type" value="Genomic_DNA"/>
</dbReference>
<reference evidence="3 4" key="1">
    <citation type="submission" date="2019-07" db="EMBL/GenBank/DDBJ databases">
        <title>Genomic Encyclopedia of Archaeal and Bacterial Type Strains, Phase II (KMG-II): from individual species to whole genera.</title>
        <authorList>
            <person name="Goeker M."/>
        </authorList>
    </citation>
    <scope>NUCLEOTIDE SEQUENCE [LARGE SCALE GENOMIC DNA]</scope>
    <source>
        <strain evidence="3 4">DSM 17527</strain>
    </source>
</reference>
<dbReference type="InterPro" id="IPR001789">
    <property type="entry name" value="Sig_transdc_resp-reg_receiver"/>
</dbReference>
<feature type="domain" description="Response regulatory" evidence="2">
    <location>
        <begin position="7"/>
        <end position="124"/>
    </location>
</feature>
<dbReference type="AlphaFoldDB" id="A0A5S5CDC1"/>
<sequence>MIESEIKILLIEDSETDAMLIKRQIAKIANNVTFMLAMDLSEIEAKLRVFTPDIILCDYNLPRCTGMEVLELIRKISPTTTFIFVTGSINNEELAANTILNGASGYILKKNMSNLHTRLLPYLQAVEKNSSIRSSARRRVEESKEAVVIIEEFLKNSFEENEIHKESIKKIKDDLFKLRQKYDAEDS</sequence>
<keyword evidence="4" id="KW-1185">Reference proteome</keyword>